<keyword evidence="6 8" id="KW-0520">NAD</keyword>
<evidence type="ECO:0000256" key="1">
    <source>
        <dbReference type="ARBA" id="ARBA00010178"/>
    </source>
</evidence>
<evidence type="ECO:0000256" key="5">
    <source>
        <dbReference type="ARBA" id="ARBA00023002"/>
    </source>
</evidence>
<sequence>MIKRELPTRRVQSFSQVLDKVNEIVEKVRKEGDRALREFALQFDNVKLEELVLSEEQVANAASKIKPEVKGAIDEIWDQLVSFHELIKPPSLGGGSKNVEYGVLWRPLERVGIYVPGGKKSYPSTLMMAGIPARIAGVEEIHVATPVKGEIDPAIAYIAFKLRVKRVYPVGGAQAIAALAFGTESVTKVDKIVGPGNVYVQAAKFIVSQEIGIDGIEGPTELVVIADQTSDPRSIALDLMAQGEHGSSSLLVLMSNSEELLNKVAELLNDENEYYLVKTENLETAIELANKIAPEHLSLYTSRSRELLHLVKNAGAITLGNTPPALIDYSAGPDHILPTNGWARFRGGVTVYDFLKPVSYVNAEKVDKKLVKAAEILAEYEGFKHHAKSIGVRYD</sequence>
<evidence type="ECO:0000313" key="21">
    <source>
        <dbReference type="Proteomes" id="UP000062398"/>
    </source>
</evidence>
<feature type="binding site" evidence="10">
    <location>
        <position position="328"/>
    </location>
    <ligand>
        <name>Zn(2+)</name>
        <dbReference type="ChEBI" id="CHEBI:29105"/>
    </ligand>
</feature>
<dbReference type="GO" id="GO:0000105">
    <property type="term" value="P:L-histidine biosynthetic process"/>
    <property type="evidence" value="ECO:0007669"/>
    <property type="project" value="UniProtKB-UniRule"/>
</dbReference>
<dbReference type="SUPFAM" id="SSF53720">
    <property type="entry name" value="ALDH-like"/>
    <property type="match status" value="1"/>
</dbReference>
<feature type="binding site" evidence="9">
    <location>
        <position position="386"/>
    </location>
    <ligand>
        <name>substrate</name>
    </ligand>
</feature>
<feature type="binding site" evidence="8">
    <location>
        <position position="174"/>
    </location>
    <ligand>
        <name>NAD(+)</name>
        <dbReference type="ChEBI" id="CHEBI:57540"/>
    </ligand>
</feature>
<dbReference type="PIRSF" id="PIRSF000099">
    <property type="entry name" value="Histidinol_dh"/>
    <property type="match status" value="1"/>
</dbReference>
<evidence type="ECO:0000313" key="13">
    <source>
        <dbReference type="EMBL" id="AKV74899.1"/>
    </source>
</evidence>
<evidence type="ECO:0000313" key="22">
    <source>
        <dbReference type="Proteomes" id="UP000062475"/>
    </source>
</evidence>
<feature type="binding site" evidence="9">
    <location>
        <position position="328"/>
    </location>
    <ligand>
        <name>substrate</name>
    </ligand>
</feature>
<evidence type="ECO:0000256" key="3">
    <source>
        <dbReference type="ARBA" id="ARBA00022723"/>
    </source>
</evidence>
<evidence type="ECO:0000256" key="4">
    <source>
        <dbReference type="ARBA" id="ARBA00022833"/>
    </source>
</evidence>
<dbReference type="Proteomes" id="UP000062398">
    <property type="component" value="Chromosome"/>
</dbReference>
<evidence type="ECO:0000313" key="20">
    <source>
        <dbReference type="Proteomes" id="UP000061362"/>
    </source>
</evidence>
<dbReference type="EMBL" id="CP012172">
    <property type="protein sequence ID" value="AKV74899.1"/>
    <property type="molecule type" value="Genomic_DNA"/>
</dbReference>
<comment type="function">
    <text evidence="6">Catalyzes the sequential NAD-dependent oxidations of L-histidinol to L-histidinaldehyde and then to L-histidine.</text>
</comment>
<reference evidence="17 19" key="3">
    <citation type="submission" date="2015-07" db="EMBL/GenBank/DDBJ databases">
        <title>Physiological, transcriptional responses and genome re-sequencing of acid resistant extremely thermoacidophilic Metallosphaera sedula SARC-M1.</title>
        <authorList>
            <person name="Ai C."/>
            <person name="McCarthy S."/>
            <person name="Eckrich V."/>
            <person name="Rudrappa D."/>
            <person name="Qiu G."/>
            <person name="Blum P."/>
        </authorList>
    </citation>
    <scope>NUCLEOTIDE SEQUENCE [LARGE SCALE GENOMIC DNA]</scope>
    <source>
        <strain evidence="17 19">SARC-M1</strain>
    </source>
</reference>
<dbReference type="EMBL" id="CP012176">
    <property type="protein sequence ID" value="AKV83864.1"/>
    <property type="molecule type" value="Genomic_DNA"/>
</dbReference>
<name>A0A088E6W6_9CREN</name>
<evidence type="ECO:0000313" key="23">
    <source>
        <dbReference type="Proteomes" id="UP000068832"/>
    </source>
</evidence>
<feature type="binding site" evidence="9">
    <location>
        <position position="296"/>
    </location>
    <ligand>
        <name>substrate</name>
    </ligand>
</feature>
<keyword evidence="5 6" id="KW-0560">Oxidoreductase</keyword>
<comment type="catalytic activity">
    <reaction evidence="6">
        <text>L-histidinol + 2 NAD(+) + H2O = L-histidine + 2 NADH + 3 H(+)</text>
        <dbReference type="Rhea" id="RHEA:20641"/>
        <dbReference type="ChEBI" id="CHEBI:15377"/>
        <dbReference type="ChEBI" id="CHEBI:15378"/>
        <dbReference type="ChEBI" id="CHEBI:57540"/>
        <dbReference type="ChEBI" id="CHEBI:57595"/>
        <dbReference type="ChEBI" id="CHEBI:57699"/>
        <dbReference type="ChEBI" id="CHEBI:57945"/>
        <dbReference type="EC" id="1.1.1.23"/>
    </reaction>
</comment>
<feature type="binding site" evidence="8">
    <location>
        <position position="197"/>
    </location>
    <ligand>
        <name>NAD(+)</name>
        <dbReference type="ChEBI" id="CHEBI:57540"/>
    </ligand>
</feature>
<feature type="binding site" evidence="9">
    <location>
        <position position="381"/>
    </location>
    <ligand>
        <name>substrate</name>
    </ligand>
</feature>
<feature type="binding site" evidence="10">
    <location>
        <position position="245"/>
    </location>
    <ligand>
        <name>Zn(2+)</name>
        <dbReference type="ChEBI" id="CHEBI:29105"/>
    </ligand>
</feature>
<dbReference type="NCBIfam" id="TIGR00069">
    <property type="entry name" value="hisD"/>
    <property type="match status" value="1"/>
</dbReference>
<dbReference type="EMBL" id="CP008822">
    <property type="protein sequence ID" value="AIM28071.1"/>
    <property type="molecule type" value="Genomic_DNA"/>
</dbReference>
<dbReference type="OMA" id="YIAGPNH"/>
<evidence type="ECO:0000313" key="12">
    <source>
        <dbReference type="EMBL" id="AIM28071.1"/>
    </source>
</evidence>
<dbReference type="Gene3D" id="1.20.5.1300">
    <property type="match status" value="1"/>
</dbReference>
<evidence type="ECO:0000256" key="11">
    <source>
        <dbReference type="RuleBase" id="RU004175"/>
    </source>
</evidence>
<comment type="pathway">
    <text evidence="6">Amino-acid biosynthesis; L-histidine biosynthesis; L-histidine from 5-phospho-alpha-D-ribose 1-diphosphate: step 9/9.</text>
</comment>
<organism evidence="12 18">
    <name type="scientific">Metallosphaera sedula</name>
    <dbReference type="NCBI Taxonomy" id="43687"/>
    <lineage>
        <taxon>Archaea</taxon>
        <taxon>Thermoproteota</taxon>
        <taxon>Thermoprotei</taxon>
        <taxon>Sulfolobales</taxon>
        <taxon>Sulfolobaceae</taxon>
        <taxon>Metallosphaera</taxon>
    </lineage>
</organism>
<dbReference type="RefSeq" id="WP_012021874.1">
    <property type="nucleotide sequence ID" value="NZ_AP019770.1"/>
</dbReference>
<dbReference type="EMBL" id="CP012175">
    <property type="protein sequence ID" value="AKV81632.1"/>
    <property type="molecule type" value="Genomic_DNA"/>
</dbReference>
<dbReference type="Proteomes" id="UP000061362">
    <property type="component" value="Chromosome"/>
</dbReference>
<dbReference type="GO" id="GO:0005737">
    <property type="term" value="C:cytoplasm"/>
    <property type="evidence" value="ECO:0007669"/>
    <property type="project" value="TreeGrafter"/>
</dbReference>
<evidence type="ECO:0000256" key="2">
    <source>
        <dbReference type="ARBA" id="ARBA00016531"/>
    </source>
</evidence>
<reference evidence="20 21" key="2">
    <citation type="journal article" date="2015" name="Genome Announc.">
        <title>Complete Genome Sequences of Evolved Arsenate-Resistant Metallosphaera sedula Strains.</title>
        <authorList>
            <person name="Ai C."/>
            <person name="McCarthy S."/>
            <person name="Schackwitz W."/>
            <person name="Martin J."/>
            <person name="Lipzen A."/>
            <person name="Blum P."/>
        </authorList>
    </citation>
    <scope>NUCLEOTIDE SEQUENCE [LARGE SCALE GENOMIC DNA]</scope>
    <source>
        <strain evidence="15 21">ARS120-1</strain>
        <strain evidence="16 20">ARS120-2</strain>
        <strain evidence="13 23">ARS50-1</strain>
        <strain evidence="14 22">ARS50-2</strain>
    </source>
</reference>
<evidence type="ECO:0000256" key="6">
    <source>
        <dbReference type="PIRNR" id="PIRNR000099"/>
    </source>
</evidence>
<keyword evidence="4 10" id="KW-0862">Zinc</keyword>
<feature type="binding site" evidence="9">
    <location>
        <position position="245"/>
    </location>
    <ligand>
        <name>substrate</name>
    </ligand>
</feature>
<evidence type="ECO:0000313" key="18">
    <source>
        <dbReference type="Proteomes" id="UP000029084"/>
    </source>
</evidence>
<evidence type="ECO:0000256" key="7">
    <source>
        <dbReference type="PIRSR" id="PIRSR000099-1"/>
    </source>
</evidence>
<evidence type="ECO:0000313" key="15">
    <source>
        <dbReference type="EMBL" id="AKV79387.1"/>
    </source>
</evidence>
<keyword evidence="3 10" id="KW-0479">Metal-binding</keyword>
<feature type="binding site" evidence="9">
    <location>
        <position position="220"/>
    </location>
    <ligand>
        <name>substrate</name>
    </ligand>
</feature>
<dbReference type="PANTHER" id="PTHR21256">
    <property type="entry name" value="HISTIDINOL DEHYDROGENASE HDH"/>
    <property type="match status" value="1"/>
</dbReference>
<protein>
    <recommendedName>
        <fullName evidence="2 6">Histidinol dehydrogenase</fullName>
        <shortName evidence="6">HDH</shortName>
        <ecNumber evidence="6">1.1.1.23</ecNumber>
    </recommendedName>
</protein>
<dbReference type="FunFam" id="3.40.50.1980:FF:000001">
    <property type="entry name" value="Histidinol dehydrogenase"/>
    <property type="match status" value="1"/>
</dbReference>
<keyword evidence="6" id="KW-0028">Amino-acid biosynthesis</keyword>
<dbReference type="OrthoDB" id="36308at2157"/>
<dbReference type="AlphaFoldDB" id="A0A088E6W6"/>
<reference evidence="12 18" key="1">
    <citation type="journal article" date="2014" name="J. Bacteriol.">
        <title>Role of an Archaeal PitA Transporter in the Copper and Arsenic Resistance of Metallosphaera sedula, an Extreme Thermoacidophile.</title>
        <authorList>
            <person name="McCarthy S."/>
            <person name="Ai C."/>
            <person name="Wheaton G."/>
            <person name="Tevatia R."/>
            <person name="Eckrich V."/>
            <person name="Kelly R."/>
            <person name="Blum P."/>
        </authorList>
    </citation>
    <scope>NUCLEOTIDE SEQUENCE [LARGE SCALE GENOMIC DNA]</scope>
    <source>
        <strain evidence="12 18">CuR1</strain>
    </source>
</reference>
<feature type="active site" description="Proton acceptor" evidence="7">
    <location>
        <position position="296"/>
    </location>
</feature>
<dbReference type="Proteomes" id="UP000062475">
    <property type="component" value="Chromosome"/>
</dbReference>
<proteinExistence type="inferred from homology"/>
<comment type="similarity">
    <text evidence="1 6 11">Belongs to the histidinol dehydrogenase family.</text>
</comment>
<dbReference type="Pfam" id="PF00815">
    <property type="entry name" value="Histidinol_dh"/>
    <property type="match status" value="1"/>
</dbReference>
<feature type="binding site" evidence="9">
    <location>
        <position position="242"/>
    </location>
    <ligand>
        <name>substrate</name>
    </ligand>
</feature>
<dbReference type="PATRIC" id="fig|43687.5.peg.2106"/>
<dbReference type="GO" id="GO:0046872">
    <property type="term" value="F:metal ion binding"/>
    <property type="evidence" value="ECO:0007669"/>
    <property type="project" value="UniProtKB-KW"/>
</dbReference>
<dbReference type="EC" id="1.1.1.23" evidence="6"/>
<dbReference type="EMBL" id="CP012174">
    <property type="protein sequence ID" value="AKV79387.1"/>
    <property type="molecule type" value="Genomic_DNA"/>
</dbReference>
<dbReference type="Proteomes" id="UP000029084">
    <property type="component" value="Chromosome"/>
</dbReference>
<dbReference type="GO" id="GO:0004399">
    <property type="term" value="F:histidinol dehydrogenase activity"/>
    <property type="evidence" value="ECO:0007669"/>
    <property type="project" value="UniProtKB-UniRule"/>
</dbReference>
<dbReference type="PRINTS" id="PR00083">
    <property type="entry name" value="HOLDHDRGNASE"/>
</dbReference>
<evidence type="ECO:0000313" key="19">
    <source>
        <dbReference type="Proteomes" id="UP000056255"/>
    </source>
</evidence>
<dbReference type="CDD" id="cd06572">
    <property type="entry name" value="Histidinol_dh"/>
    <property type="match status" value="1"/>
</dbReference>
<feature type="binding site" evidence="8">
    <location>
        <position position="114"/>
    </location>
    <ligand>
        <name>NAD(+)</name>
        <dbReference type="ChEBI" id="CHEBI:57540"/>
    </ligand>
</feature>
<accession>A0A088E6W6</accession>
<dbReference type="InterPro" id="IPR016161">
    <property type="entry name" value="Ald_DH/histidinol_DH"/>
</dbReference>
<evidence type="ECO:0000256" key="10">
    <source>
        <dbReference type="PIRSR" id="PIRSR000099-4"/>
    </source>
</evidence>
<dbReference type="GeneID" id="91756479"/>
<evidence type="ECO:0000313" key="17">
    <source>
        <dbReference type="EMBL" id="AKV83864.1"/>
    </source>
</evidence>
<evidence type="ECO:0000256" key="8">
    <source>
        <dbReference type="PIRSR" id="PIRSR000099-2"/>
    </source>
</evidence>
<dbReference type="Gene3D" id="3.40.50.1980">
    <property type="entry name" value="Nitrogenase molybdenum iron protein domain"/>
    <property type="match status" value="2"/>
</dbReference>
<feature type="binding site" evidence="10">
    <location>
        <position position="242"/>
    </location>
    <ligand>
        <name>Zn(2+)</name>
        <dbReference type="ChEBI" id="CHEBI:29105"/>
    </ligand>
</feature>
<dbReference type="GO" id="GO:0051287">
    <property type="term" value="F:NAD binding"/>
    <property type="evidence" value="ECO:0007669"/>
    <property type="project" value="InterPro"/>
</dbReference>
<keyword evidence="6" id="KW-0368">Histidine biosynthesis</keyword>
<dbReference type="InterPro" id="IPR022695">
    <property type="entry name" value="Histidinol_DH_monofunct"/>
</dbReference>
<evidence type="ECO:0000313" key="16">
    <source>
        <dbReference type="EMBL" id="AKV81632.1"/>
    </source>
</evidence>
<dbReference type="InterPro" id="IPR001692">
    <property type="entry name" value="Histidinol_DH_CS"/>
</dbReference>
<comment type="cofactor">
    <cofactor evidence="10">
        <name>Zn(2+)</name>
        <dbReference type="ChEBI" id="CHEBI:29105"/>
    </cofactor>
    <text evidence="10">Binds 1 zinc ion per subunit.</text>
</comment>
<dbReference type="Proteomes" id="UP000056255">
    <property type="component" value="Chromosome"/>
</dbReference>
<feature type="binding site" evidence="10">
    <location>
        <position position="386"/>
    </location>
    <ligand>
        <name>Zn(2+)</name>
        <dbReference type="ChEBI" id="CHEBI:29105"/>
    </ligand>
</feature>
<evidence type="ECO:0000313" key="14">
    <source>
        <dbReference type="EMBL" id="AKV77137.1"/>
    </source>
</evidence>
<dbReference type="PROSITE" id="PS00611">
    <property type="entry name" value="HISOL_DEHYDROGENASE"/>
    <property type="match status" value="1"/>
</dbReference>
<dbReference type="InterPro" id="IPR012131">
    <property type="entry name" value="Hstdl_DH"/>
</dbReference>
<dbReference type="PANTHER" id="PTHR21256:SF2">
    <property type="entry name" value="HISTIDINE BIOSYNTHESIS TRIFUNCTIONAL PROTEIN"/>
    <property type="match status" value="1"/>
</dbReference>
<dbReference type="UniPathway" id="UPA00031">
    <property type="reaction ID" value="UER00014"/>
</dbReference>
<evidence type="ECO:0000256" key="9">
    <source>
        <dbReference type="PIRSR" id="PIRSR000099-3"/>
    </source>
</evidence>
<dbReference type="EMBL" id="CP012173">
    <property type="protein sequence ID" value="AKV77137.1"/>
    <property type="molecule type" value="Genomic_DNA"/>
</dbReference>
<dbReference type="Proteomes" id="UP000068832">
    <property type="component" value="Chromosome"/>
</dbReference>
<gene>
    <name evidence="12" type="ORF">HA72_1947</name>
    <name evidence="13" type="ORF">MsedA_1997</name>
    <name evidence="14" type="ORF">MsedB_1999</name>
    <name evidence="15" type="ORF">MsedC_1997</name>
    <name evidence="16" type="ORF">MsedD_1998</name>
    <name evidence="17" type="ORF">MsedE_1998</name>
</gene>
<feature type="active site" description="Proton acceptor" evidence="7">
    <location>
        <position position="295"/>
    </location>
</feature>